<comment type="caution">
    <text evidence="1">The sequence shown here is derived from an EMBL/GenBank/DDBJ whole genome shotgun (WGS) entry which is preliminary data.</text>
</comment>
<accession>A0AAV4AH22</accession>
<reference evidence="1 2" key="1">
    <citation type="journal article" date="2021" name="Elife">
        <title>Chloroplast acquisition without the gene transfer in kleptoplastic sea slugs, Plakobranchus ocellatus.</title>
        <authorList>
            <person name="Maeda T."/>
            <person name="Takahashi S."/>
            <person name="Yoshida T."/>
            <person name="Shimamura S."/>
            <person name="Takaki Y."/>
            <person name="Nagai Y."/>
            <person name="Toyoda A."/>
            <person name="Suzuki Y."/>
            <person name="Arimoto A."/>
            <person name="Ishii H."/>
            <person name="Satoh N."/>
            <person name="Nishiyama T."/>
            <person name="Hasebe M."/>
            <person name="Maruyama T."/>
            <person name="Minagawa J."/>
            <person name="Obokata J."/>
            <person name="Shigenobu S."/>
        </authorList>
    </citation>
    <scope>NUCLEOTIDE SEQUENCE [LARGE SCALE GENOMIC DNA]</scope>
</reference>
<evidence type="ECO:0000313" key="1">
    <source>
        <dbReference type="EMBL" id="GFO07596.1"/>
    </source>
</evidence>
<sequence length="75" mass="8715">MSPVYRQEAVHGRQPVLVASYVLDTHSMVGQFYPRLHMNRERSSGHRRSRCDDSAGKEVGIEDKATWRKRDVPIY</sequence>
<evidence type="ECO:0000313" key="2">
    <source>
        <dbReference type="Proteomes" id="UP000735302"/>
    </source>
</evidence>
<keyword evidence="2" id="KW-1185">Reference proteome</keyword>
<name>A0AAV4AH22_9GAST</name>
<proteinExistence type="predicted"/>
<dbReference type="EMBL" id="BLXT01003901">
    <property type="protein sequence ID" value="GFO07596.1"/>
    <property type="molecule type" value="Genomic_DNA"/>
</dbReference>
<gene>
    <name evidence="1" type="ORF">PoB_003410100</name>
</gene>
<protein>
    <submittedName>
        <fullName evidence="1">Uncharacterized protein</fullName>
    </submittedName>
</protein>
<dbReference type="Proteomes" id="UP000735302">
    <property type="component" value="Unassembled WGS sequence"/>
</dbReference>
<organism evidence="1 2">
    <name type="scientific">Plakobranchus ocellatus</name>
    <dbReference type="NCBI Taxonomy" id="259542"/>
    <lineage>
        <taxon>Eukaryota</taxon>
        <taxon>Metazoa</taxon>
        <taxon>Spiralia</taxon>
        <taxon>Lophotrochozoa</taxon>
        <taxon>Mollusca</taxon>
        <taxon>Gastropoda</taxon>
        <taxon>Heterobranchia</taxon>
        <taxon>Euthyneura</taxon>
        <taxon>Panpulmonata</taxon>
        <taxon>Sacoglossa</taxon>
        <taxon>Placobranchoidea</taxon>
        <taxon>Plakobranchidae</taxon>
        <taxon>Plakobranchus</taxon>
    </lineage>
</organism>
<dbReference type="AlphaFoldDB" id="A0AAV4AH22"/>